<evidence type="ECO:0000313" key="2">
    <source>
        <dbReference type="EMBL" id="CDW91854.1"/>
    </source>
</evidence>
<proteinExistence type="predicted"/>
<protein>
    <submittedName>
        <fullName evidence="2">Uncharacterized protein</fullName>
    </submittedName>
</protein>
<accession>A0A078BBU9</accession>
<organism evidence="2 3">
    <name type="scientific">Stylonychia lemnae</name>
    <name type="common">Ciliate</name>
    <dbReference type="NCBI Taxonomy" id="5949"/>
    <lineage>
        <taxon>Eukaryota</taxon>
        <taxon>Sar</taxon>
        <taxon>Alveolata</taxon>
        <taxon>Ciliophora</taxon>
        <taxon>Intramacronucleata</taxon>
        <taxon>Spirotrichea</taxon>
        <taxon>Stichotrichia</taxon>
        <taxon>Sporadotrichida</taxon>
        <taxon>Oxytrichidae</taxon>
        <taxon>Stylonychinae</taxon>
        <taxon>Stylonychia</taxon>
    </lineage>
</organism>
<feature type="transmembrane region" description="Helical" evidence="1">
    <location>
        <begin position="120"/>
        <end position="138"/>
    </location>
</feature>
<dbReference type="AlphaFoldDB" id="A0A078BBU9"/>
<dbReference type="Proteomes" id="UP000039865">
    <property type="component" value="Unassembled WGS sequence"/>
</dbReference>
<dbReference type="OrthoDB" id="331948at2759"/>
<reference evidence="2 3" key="1">
    <citation type="submission" date="2014-06" db="EMBL/GenBank/DDBJ databases">
        <authorList>
            <person name="Swart Estienne"/>
        </authorList>
    </citation>
    <scope>NUCLEOTIDE SEQUENCE [LARGE SCALE GENOMIC DNA]</scope>
    <source>
        <strain evidence="2 3">130c</strain>
    </source>
</reference>
<gene>
    <name evidence="2" type="primary">Contig19303.g20462</name>
    <name evidence="2" type="ORF">STYLEM_21015</name>
</gene>
<sequence length="146" mass="17330">MIAFVLCVVGFIEGILFTFFCFELVQEQFESIGDNQTYVDDMKETFGRPQALIDNMFQALGNDWVWWLIPTTPELDVNLFEKLYTIKQLKKMREFEEDEYDPQKKGLGEFKRKASLEKKIMMGLIVTNIILWFSYVRFEVQTKLIQ</sequence>
<keyword evidence="1" id="KW-1133">Transmembrane helix</keyword>
<keyword evidence="1" id="KW-0472">Membrane</keyword>
<keyword evidence="1" id="KW-0812">Transmembrane</keyword>
<evidence type="ECO:0000256" key="1">
    <source>
        <dbReference type="SAM" id="Phobius"/>
    </source>
</evidence>
<evidence type="ECO:0000313" key="3">
    <source>
        <dbReference type="Proteomes" id="UP000039865"/>
    </source>
</evidence>
<dbReference type="InParanoid" id="A0A078BBU9"/>
<dbReference type="EMBL" id="CCKQ01019823">
    <property type="protein sequence ID" value="CDW91854.1"/>
    <property type="molecule type" value="Genomic_DNA"/>
</dbReference>
<name>A0A078BBU9_STYLE</name>
<keyword evidence="3" id="KW-1185">Reference proteome</keyword>